<dbReference type="Pfam" id="PF00725">
    <property type="entry name" value="3HCDH"/>
    <property type="match status" value="1"/>
</dbReference>
<keyword evidence="4" id="KW-0442">Lipid degradation</keyword>
<comment type="catalytic activity">
    <reaction evidence="10">
        <text>a (3S)-3-hydroxyacyl-CoA + NAD(+) = a 3-oxoacyl-CoA + NADH + H(+)</text>
        <dbReference type="Rhea" id="RHEA:22432"/>
        <dbReference type="ChEBI" id="CHEBI:15378"/>
        <dbReference type="ChEBI" id="CHEBI:57318"/>
        <dbReference type="ChEBI" id="CHEBI:57540"/>
        <dbReference type="ChEBI" id="CHEBI:57945"/>
        <dbReference type="ChEBI" id="CHEBI:90726"/>
        <dbReference type="EC" id="1.1.1.35"/>
    </reaction>
</comment>
<accession>F4KW67</accession>
<feature type="domain" description="3-hydroxyacyl-CoA dehydrogenase NAD binding" evidence="12">
    <location>
        <begin position="315"/>
        <end position="494"/>
    </location>
</feature>
<evidence type="ECO:0000256" key="1">
    <source>
        <dbReference type="ARBA" id="ARBA00005005"/>
    </source>
</evidence>
<dbReference type="STRING" id="760192.Halhy_1360"/>
<organism evidence="13 14">
    <name type="scientific">Haliscomenobacter hydrossis (strain ATCC 27775 / DSM 1100 / LMG 10767 / O)</name>
    <dbReference type="NCBI Taxonomy" id="760192"/>
    <lineage>
        <taxon>Bacteria</taxon>
        <taxon>Pseudomonadati</taxon>
        <taxon>Bacteroidota</taxon>
        <taxon>Saprospiria</taxon>
        <taxon>Saprospirales</taxon>
        <taxon>Haliscomenobacteraceae</taxon>
        <taxon>Haliscomenobacter</taxon>
    </lineage>
</organism>
<evidence type="ECO:0000259" key="11">
    <source>
        <dbReference type="Pfam" id="PF00725"/>
    </source>
</evidence>
<keyword evidence="6" id="KW-0520">NAD</keyword>
<evidence type="ECO:0000256" key="8">
    <source>
        <dbReference type="ARBA" id="ARBA00023239"/>
    </source>
</evidence>
<keyword evidence="13" id="KW-0413">Isomerase</keyword>
<dbReference type="InterPro" id="IPR006108">
    <property type="entry name" value="3HC_DH_C"/>
</dbReference>
<dbReference type="GO" id="GO:0004300">
    <property type="term" value="F:enoyl-CoA hydratase activity"/>
    <property type="evidence" value="ECO:0007669"/>
    <property type="project" value="TreeGrafter"/>
</dbReference>
<dbReference type="SUPFAM" id="SSF51735">
    <property type="entry name" value="NAD(P)-binding Rossmann-fold domains"/>
    <property type="match status" value="1"/>
</dbReference>
<evidence type="ECO:0000256" key="5">
    <source>
        <dbReference type="ARBA" id="ARBA00023002"/>
    </source>
</evidence>
<evidence type="ECO:0000256" key="3">
    <source>
        <dbReference type="ARBA" id="ARBA00022832"/>
    </source>
</evidence>
<evidence type="ECO:0000313" key="14">
    <source>
        <dbReference type="Proteomes" id="UP000008461"/>
    </source>
</evidence>
<keyword evidence="9" id="KW-0511">Multifunctional enzyme</keyword>
<keyword evidence="8" id="KW-0456">Lyase</keyword>
<dbReference type="GO" id="GO:0016509">
    <property type="term" value="F:long-chain (3S)-3-hydroxyacyl-CoA dehydrogenase (NAD+) activity"/>
    <property type="evidence" value="ECO:0007669"/>
    <property type="project" value="TreeGrafter"/>
</dbReference>
<dbReference type="SUPFAM" id="SSF48179">
    <property type="entry name" value="6-phosphogluconate dehydrogenase C-terminal domain-like"/>
    <property type="match status" value="2"/>
</dbReference>
<dbReference type="InterPro" id="IPR008927">
    <property type="entry name" value="6-PGluconate_DH-like_C_sf"/>
</dbReference>
<name>F4KW67_HALH1</name>
<dbReference type="Gene3D" id="1.10.1040.50">
    <property type="match status" value="1"/>
</dbReference>
<dbReference type="InterPro" id="IPR050136">
    <property type="entry name" value="FA_oxidation_alpha_subunit"/>
</dbReference>
<dbReference type="PANTHER" id="PTHR43612">
    <property type="entry name" value="TRIFUNCTIONAL ENZYME SUBUNIT ALPHA"/>
    <property type="match status" value="1"/>
</dbReference>
<dbReference type="GO" id="GO:0008692">
    <property type="term" value="F:3-hydroxybutyryl-CoA epimerase activity"/>
    <property type="evidence" value="ECO:0007669"/>
    <property type="project" value="UniProtKB-EC"/>
</dbReference>
<dbReference type="OrthoDB" id="9771883at2"/>
<evidence type="ECO:0000256" key="2">
    <source>
        <dbReference type="ARBA" id="ARBA00007005"/>
    </source>
</evidence>
<dbReference type="eggNOG" id="COG1250">
    <property type="taxonomic scope" value="Bacteria"/>
</dbReference>
<evidence type="ECO:0000256" key="9">
    <source>
        <dbReference type="ARBA" id="ARBA00023268"/>
    </source>
</evidence>
<dbReference type="eggNOG" id="COG1024">
    <property type="taxonomic scope" value="Bacteria"/>
</dbReference>
<evidence type="ECO:0000259" key="12">
    <source>
        <dbReference type="Pfam" id="PF02737"/>
    </source>
</evidence>
<dbReference type="InterPro" id="IPR036291">
    <property type="entry name" value="NAD(P)-bd_dom_sf"/>
</dbReference>
<dbReference type="PANTHER" id="PTHR43612:SF3">
    <property type="entry name" value="TRIFUNCTIONAL ENZYME SUBUNIT ALPHA, MITOCHONDRIAL"/>
    <property type="match status" value="1"/>
</dbReference>
<keyword evidence="7" id="KW-0443">Lipid metabolism</keyword>
<reference evidence="13 14" key="1">
    <citation type="journal article" date="2011" name="Stand. Genomic Sci.">
        <title>Complete genome sequence of Haliscomenobacter hydrossis type strain (O).</title>
        <authorList>
            <consortium name="US DOE Joint Genome Institute (JGI-PGF)"/>
            <person name="Daligault H."/>
            <person name="Lapidus A."/>
            <person name="Zeytun A."/>
            <person name="Nolan M."/>
            <person name="Lucas S."/>
            <person name="Del Rio T.G."/>
            <person name="Tice H."/>
            <person name="Cheng J.F."/>
            <person name="Tapia R."/>
            <person name="Han C."/>
            <person name="Goodwin L."/>
            <person name="Pitluck S."/>
            <person name="Liolios K."/>
            <person name="Pagani I."/>
            <person name="Ivanova N."/>
            <person name="Huntemann M."/>
            <person name="Mavromatis K."/>
            <person name="Mikhailova N."/>
            <person name="Pati A."/>
            <person name="Chen A."/>
            <person name="Palaniappan K."/>
            <person name="Land M."/>
            <person name="Hauser L."/>
            <person name="Brambilla E.M."/>
            <person name="Rohde M."/>
            <person name="Verbarg S."/>
            <person name="Goker M."/>
            <person name="Bristow J."/>
            <person name="Eisen J.A."/>
            <person name="Markowitz V."/>
            <person name="Hugenholtz P."/>
            <person name="Kyrpides N.C."/>
            <person name="Klenk H.P."/>
            <person name="Woyke T."/>
        </authorList>
    </citation>
    <scope>NUCLEOTIDE SEQUENCE [LARGE SCALE GENOMIC DNA]</scope>
    <source>
        <strain evidence="14">ATCC 27775 / DSM 1100 / LMG 10767 / O</strain>
    </source>
</reference>
<dbReference type="EMBL" id="CP002691">
    <property type="protein sequence ID" value="AEE49255.1"/>
    <property type="molecule type" value="Genomic_DNA"/>
</dbReference>
<dbReference type="KEGG" id="hhy:Halhy_1360"/>
<keyword evidence="14" id="KW-1185">Reference proteome</keyword>
<evidence type="ECO:0000313" key="13">
    <source>
        <dbReference type="EMBL" id="AEE49255.1"/>
    </source>
</evidence>
<dbReference type="HOGENOM" id="CLU_009834_15_3_10"/>
<dbReference type="UniPathway" id="UPA00659"/>
<dbReference type="CDD" id="cd06558">
    <property type="entry name" value="crotonase-like"/>
    <property type="match status" value="1"/>
</dbReference>
<keyword evidence="5" id="KW-0560">Oxidoreductase</keyword>
<protein>
    <submittedName>
        <fullName evidence="13">3-hydroxybutyryl-CoA epimerase</fullName>
        <ecNumber evidence="13">5.1.2.3</ecNumber>
    </submittedName>
</protein>
<dbReference type="Gene3D" id="3.40.50.720">
    <property type="entry name" value="NAD(P)-binding Rossmann-like Domain"/>
    <property type="match status" value="1"/>
</dbReference>
<dbReference type="InterPro" id="IPR001753">
    <property type="entry name" value="Enoyl-CoA_hydra/iso"/>
</dbReference>
<dbReference type="Pfam" id="PF00378">
    <property type="entry name" value="ECH_1"/>
    <property type="match status" value="1"/>
</dbReference>
<dbReference type="Pfam" id="PF02737">
    <property type="entry name" value="3HCDH_N"/>
    <property type="match status" value="1"/>
</dbReference>
<dbReference type="InterPro" id="IPR029045">
    <property type="entry name" value="ClpP/crotonase-like_dom_sf"/>
</dbReference>
<dbReference type="FunFam" id="3.40.50.720:FF:000009">
    <property type="entry name" value="Fatty oxidation complex, alpha subunit"/>
    <property type="match status" value="1"/>
</dbReference>
<dbReference type="GO" id="GO:0006635">
    <property type="term" value="P:fatty acid beta-oxidation"/>
    <property type="evidence" value="ECO:0007669"/>
    <property type="project" value="UniProtKB-UniPathway"/>
</dbReference>
<reference key="2">
    <citation type="submission" date="2011-04" db="EMBL/GenBank/DDBJ databases">
        <title>Complete sequence of chromosome of Haliscomenobacter hydrossis DSM 1100.</title>
        <authorList>
            <consortium name="US DOE Joint Genome Institute (JGI-PGF)"/>
            <person name="Lucas S."/>
            <person name="Han J."/>
            <person name="Lapidus A."/>
            <person name="Bruce D."/>
            <person name="Goodwin L."/>
            <person name="Pitluck S."/>
            <person name="Peters L."/>
            <person name="Kyrpides N."/>
            <person name="Mavromatis K."/>
            <person name="Ivanova N."/>
            <person name="Ovchinnikova G."/>
            <person name="Pagani I."/>
            <person name="Daligault H."/>
            <person name="Detter J.C."/>
            <person name="Han C."/>
            <person name="Land M."/>
            <person name="Hauser L."/>
            <person name="Markowitz V."/>
            <person name="Cheng J.-F."/>
            <person name="Hugenholtz P."/>
            <person name="Woyke T."/>
            <person name="Wu D."/>
            <person name="Verbarg S."/>
            <person name="Frueling A."/>
            <person name="Brambilla E."/>
            <person name="Klenk H.-P."/>
            <person name="Eisen J.A."/>
        </authorList>
    </citation>
    <scope>NUCLEOTIDE SEQUENCE</scope>
    <source>
        <strain>DSM 1100</strain>
    </source>
</reference>
<evidence type="ECO:0000256" key="6">
    <source>
        <dbReference type="ARBA" id="ARBA00023027"/>
    </source>
</evidence>
<evidence type="ECO:0000256" key="4">
    <source>
        <dbReference type="ARBA" id="ARBA00022963"/>
    </source>
</evidence>
<sequence length="716" mass="79850">MIYYKKDTDNIVTLTLDMKGRPMNVINHEIFEAFVPVVEQLKADKKRGTLRGVILTSGKKTFLAGGDLEYLYQTHDPAEVFAFCEKMKKFLRELESPGVAVVAALNGSAIGTGFEVALACHHRIAVNDKRTVLGLPEVELGLIPGGGGIVRLMWLLGIEKAFHILSSGQRYSPREALQAGIIDDLAPNQKEMLEMAKDWLLSNKESRRPWDQTGQSIPGGSAKEATAAEYVRAEAARLAAKTHHNYPAPQAILNVLSEGSKVDFDTAERIESRYYTQLVMSKQCKNMIKAFWFDSNYIKHGLNRPKGFGKFRPKKVGIIGAGGLMGSGIAYACLQNGLDVVMKDVSKLIAERGRDYVRNKLHPLIQSGEMTKAEGDKMMHRIVTTEDPREFETCDLVIEAVFENAMVKQKVTKEAEVFMDEYSFMASNTVSIPITKLAEVSMRPDNYVGLHFFHPADEVPLVEIVRGARTSEETVARAFDFVKAIQKTPIIVKDDWGFYAARVQNTYILEGITMLKEGYPPALIENLGRQAGMPKGALAMADDLGLNLVFNYESQAGEHYGPKYIPHPAVEALDKMLQELQRPGRHKKAGFYTYAEDGQRQLWPELSTHFGPQLSNFDRQELIDRLLISQVLEAVWCMQEGVINSIAAANLGSIYGWGFPSFKGGTIQYIADYGVEAFIARCKDLRGKYGSRFRIPKRLEELVKDSELVGDLVGMV</sequence>
<evidence type="ECO:0000256" key="10">
    <source>
        <dbReference type="ARBA" id="ARBA00049556"/>
    </source>
</evidence>
<dbReference type="Proteomes" id="UP000008461">
    <property type="component" value="Chromosome"/>
</dbReference>
<dbReference type="Gene3D" id="3.90.226.10">
    <property type="entry name" value="2-enoyl-CoA Hydratase, Chain A, domain 1"/>
    <property type="match status" value="1"/>
</dbReference>
<dbReference type="InterPro" id="IPR006176">
    <property type="entry name" value="3-OHacyl-CoA_DH_NAD-bd"/>
</dbReference>
<gene>
    <name evidence="13" type="ordered locus">Halhy_1360</name>
</gene>
<dbReference type="EC" id="5.1.2.3" evidence="13"/>
<comment type="pathway">
    <text evidence="1">Lipid metabolism; fatty acid beta-oxidation.</text>
</comment>
<dbReference type="AlphaFoldDB" id="F4KW67"/>
<dbReference type="RefSeq" id="WP_013763809.1">
    <property type="nucleotide sequence ID" value="NC_015510.1"/>
</dbReference>
<comment type="similarity">
    <text evidence="2">In the central section; belongs to the 3-hydroxyacyl-CoA dehydrogenase family.</text>
</comment>
<dbReference type="SUPFAM" id="SSF52096">
    <property type="entry name" value="ClpP/crotonase"/>
    <property type="match status" value="1"/>
</dbReference>
<feature type="domain" description="3-hydroxyacyl-CoA dehydrogenase C-terminal" evidence="11">
    <location>
        <begin position="497"/>
        <end position="594"/>
    </location>
</feature>
<evidence type="ECO:0000256" key="7">
    <source>
        <dbReference type="ARBA" id="ARBA00023098"/>
    </source>
</evidence>
<keyword evidence="3" id="KW-0276">Fatty acid metabolism</keyword>
<proteinExistence type="inferred from homology"/>
<dbReference type="GO" id="GO:0070403">
    <property type="term" value="F:NAD+ binding"/>
    <property type="evidence" value="ECO:0007669"/>
    <property type="project" value="InterPro"/>
</dbReference>